<organism evidence="2 3">
    <name type="scientific">Yersinia aleksiciae</name>
    <dbReference type="NCBI Taxonomy" id="263819"/>
    <lineage>
        <taxon>Bacteria</taxon>
        <taxon>Pseudomonadati</taxon>
        <taxon>Pseudomonadota</taxon>
        <taxon>Gammaproteobacteria</taxon>
        <taxon>Enterobacterales</taxon>
        <taxon>Yersiniaceae</taxon>
        <taxon>Yersinia</taxon>
    </lineage>
</organism>
<accession>A0A0T9UQC5</accession>
<reference evidence="3" key="1">
    <citation type="submission" date="2015-03" db="EMBL/GenBank/DDBJ databases">
        <authorList>
            <consortium name="Pathogen Informatics"/>
        </authorList>
    </citation>
    <scope>NUCLEOTIDE SEQUENCE [LARGE SCALE GENOMIC DNA]</scope>
    <source>
        <strain evidence="3">IP27925</strain>
    </source>
</reference>
<evidence type="ECO:0000313" key="3">
    <source>
        <dbReference type="Proteomes" id="UP000040088"/>
    </source>
</evidence>
<dbReference type="Proteomes" id="UP000040088">
    <property type="component" value="Unassembled WGS sequence"/>
</dbReference>
<dbReference type="Pfam" id="PF15567">
    <property type="entry name" value="Imm35"/>
    <property type="match status" value="1"/>
</dbReference>
<dbReference type="EMBL" id="CQEM01000017">
    <property type="protein sequence ID" value="CNL61141.1"/>
    <property type="molecule type" value="Genomic_DNA"/>
</dbReference>
<sequence length="106" mass="12215">MITYQNAMDMALDYLKGYDIPVVITLHGRFSEGWFYCYQSREYLETGEFSAQLAGNAPFIIDKDNGEIHSFGTAYPLDKYLQDYEQQKKHITSVLRSKQTVRSGLS</sequence>
<gene>
    <name evidence="2" type="ORF">ERS008460_03331</name>
</gene>
<dbReference type="AlphaFoldDB" id="A0A0T9UQC5"/>
<protein>
    <recommendedName>
        <fullName evidence="1">Immunity protein 35 domain-containing protein</fullName>
    </recommendedName>
</protein>
<feature type="domain" description="Immunity protein 35" evidence="1">
    <location>
        <begin position="8"/>
        <end position="82"/>
    </location>
</feature>
<proteinExistence type="predicted"/>
<evidence type="ECO:0000313" key="2">
    <source>
        <dbReference type="EMBL" id="CNL61141.1"/>
    </source>
</evidence>
<dbReference type="InterPro" id="IPR029082">
    <property type="entry name" value="Imm35"/>
</dbReference>
<name>A0A0T9UQC5_YERAE</name>
<dbReference type="RefSeq" id="WP_050126470.1">
    <property type="nucleotide sequence ID" value="NZ_CQEM01000017.1"/>
</dbReference>
<evidence type="ECO:0000259" key="1">
    <source>
        <dbReference type="Pfam" id="PF15567"/>
    </source>
</evidence>